<evidence type="ECO:0000256" key="8">
    <source>
        <dbReference type="ARBA" id="ARBA00022692"/>
    </source>
</evidence>
<feature type="chain" id="PRO_5034528089" description="Autophagy-related protein 27" evidence="19">
    <location>
        <begin position="25"/>
        <end position="244"/>
    </location>
</feature>
<protein>
    <recommendedName>
        <fullName evidence="6">Autophagy-related protein 27</fullName>
    </recommendedName>
</protein>
<dbReference type="OrthoDB" id="29460at2759"/>
<evidence type="ECO:0000256" key="17">
    <source>
        <dbReference type="ARBA" id="ARBA00023329"/>
    </source>
</evidence>
<accession>A0A8B7Z0E6</accession>
<keyword evidence="13" id="KW-0333">Golgi apparatus</keyword>
<evidence type="ECO:0000256" key="4">
    <source>
        <dbReference type="ARBA" id="ARBA00004472"/>
    </source>
</evidence>
<keyword evidence="17" id="KW-0968">Cytoplasmic vesicle</keyword>
<keyword evidence="7" id="KW-0813">Transport</keyword>
<feature type="transmembrane region" description="Helical" evidence="18">
    <location>
        <begin position="176"/>
        <end position="198"/>
    </location>
</feature>
<dbReference type="GO" id="GO:0010008">
    <property type="term" value="C:endosome membrane"/>
    <property type="evidence" value="ECO:0007669"/>
    <property type="project" value="UniProtKB-SubCell"/>
</dbReference>
<keyword evidence="8 18" id="KW-0812">Transmembrane</keyword>
<evidence type="ECO:0000256" key="13">
    <source>
        <dbReference type="ARBA" id="ARBA00023034"/>
    </source>
</evidence>
<keyword evidence="10" id="KW-0653">Protein transport</keyword>
<evidence type="ECO:0000256" key="3">
    <source>
        <dbReference type="ARBA" id="ARBA00004394"/>
    </source>
</evidence>
<comment type="similarity">
    <text evidence="5">Belongs to the ATG27 family.</text>
</comment>
<evidence type="ECO:0000256" key="19">
    <source>
        <dbReference type="SAM" id="SignalP"/>
    </source>
</evidence>
<dbReference type="KEGG" id="aplc:110983817"/>
<dbReference type="PROSITE" id="PS51914">
    <property type="entry name" value="MRH"/>
    <property type="match status" value="1"/>
</dbReference>
<feature type="signal peptide" evidence="19">
    <location>
        <begin position="1"/>
        <end position="24"/>
    </location>
</feature>
<evidence type="ECO:0000256" key="10">
    <source>
        <dbReference type="ARBA" id="ARBA00022927"/>
    </source>
</evidence>
<dbReference type="InterPro" id="IPR018939">
    <property type="entry name" value="Autophagy-rel_prot_27"/>
</dbReference>
<dbReference type="InterPro" id="IPR044865">
    <property type="entry name" value="MRH_dom"/>
</dbReference>
<feature type="domain" description="MRH" evidence="20">
    <location>
        <begin position="31"/>
        <end position="166"/>
    </location>
</feature>
<dbReference type="Pfam" id="PF09451">
    <property type="entry name" value="ATG27"/>
    <property type="match status" value="1"/>
</dbReference>
<evidence type="ECO:0000256" key="5">
    <source>
        <dbReference type="ARBA" id="ARBA00005363"/>
    </source>
</evidence>
<dbReference type="PANTHER" id="PTHR15071">
    <property type="entry name" value="MANNOSE-6-PHOSPHATE RECEPTOR FAMILY MEMBER"/>
    <property type="match status" value="1"/>
</dbReference>
<name>A0A8B7Z0E6_ACAPL</name>
<dbReference type="AlphaFoldDB" id="A0A8B7Z0E6"/>
<gene>
    <name evidence="22" type="primary">LOC110983817</name>
</gene>
<keyword evidence="21" id="KW-1185">Reference proteome</keyword>
<dbReference type="Gene3D" id="2.70.130.10">
    <property type="entry name" value="Mannose-6-phosphate receptor binding domain"/>
    <property type="match status" value="1"/>
</dbReference>
<keyword evidence="15 18" id="KW-0472">Membrane</keyword>
<evidence type="ECO:0000256" key="9">
    <source>
        <dbReference type="ARBA" id="ARBA00022729"/>
    </source>
</evidence>
<evidence type="ECO:0000256" key="18">
    <source>
        <dbReference type="SAM" id="Phobius"/>
    </source>
</evidence>
<evidence type="ECO:0000256" key="12">
    <source>
        <dbReference type="ARBA" id="ARBA00023006"/>
    </source>
</evidence>
<evidence type="ECO:0000256" key="6">
    <source>
        <dbReference type="ARBA" id="ARBA00013776"/>
    </source>
</evidence>
<proteinExistence type="inferred from homology"/>
<evidence type="ECO:0000256" key="16">
    <source>
        <dbReference type="ARBA" id="ARBA00023157"/>
    </source>
</evidence>
<dbReference type="OMA" id="SVWCMIC"/>
<evidence type="ECO:0000313" key="22">
    <source>
        <dbReference type="RefSeq" id="XP_022099074.1"/>
    </source>
</evidence>
<dbReference type="GO" id="GO:0005802">
    <property type="term" value="C:trans-Golgi network"/>
    <property type="evidence" value="ECO:0007669"/>
    <property type="project" value="TreeGrafter"/>
</dbReference>
<evidence type="ECO:0000256" key="14">
    <source>
        <dbReference type="ARBA" id="ARBA00023128"/>
    </source>
</evidence>
<organism evidence="21 22">
    <name type="scientific">Acanthaster planci</name>
    <name type="common">Crown-of-thorns starfish</name>
    <dbReference type="NCBI Taxonomy" id="133434"/>
    <lineage>
        <taxon>Eukaryota</taxon>
        <taxon>Metazoa</taxon>
        <taxon>Echinodermata</taxon>
        <taxon>Eleutherozoa</taxon>
        <taxon>Asterozoa</taxon>
        <taxon>Asteroidea</taxon>
        <taxon>Valvatacea</taxon>
        <taxon>Valvatida</taxon>
        <taxon>Acanthasteridae</taxon>
        <taxon>Acanthaster</taxon>
    </lineage>
</organism>
<evidence type="ECO:0000313" key="21">
    <source>
        <dbReference type="Proteomes" id="UP000694845"/>
    </source>
</evidence>
<evidence type="ECO:0000256" key="1">
    <source>
        <dbReference type="ARBA" id="ARBA00004304"/>
    </source>
</evidence>
<keyword evidence="11 18" id="KW-1133">Transmembrane helix</keyword>
<comment type="subcellular location">
    <subcellularLocation>
        <location evidence="2">Cytoplasmic vesicle membrane</location>
        <topology evidence="2">Single-pass type I membrane protein</topology>
    </subcellularLocation>
    <subcellularLocation>
        <location evidence="3">Golgi apparatus membrane</location>
    </subcellularLocation>
    <subcellularLocation>
        <location evidence="1">Mitochondrion membrane</location>
        <topology evidence="1">Single-pass membrane protein</topology>
    </subcellularLocation>
    <subcellularLocation>
        <location evidence="4">Preautophagosomal structure membrane</location>
        <topology evidence="4">Single-pass type I membrane protein</topology>
    </subcellularLocation>
</comment>
<keyword evidence="16" id="KW-1015">Disulfide bond</keyword>
<dbReference type="PANTHER" id="PTHR15071:SF0">
    <property type="entry name" value="MANNOSE 6-PHOSPHATE RECEPTOR-LIKE PROTEIN 1"/>
    <property type="match status" value="1"/>
</dbReference>
<dbReference type="GO" id="GO:0000139">
    <property type="term" value="C:Golgi membrane"/>
    <property type="evidence" value="ECO:0007669"/>
    <property type="project" value="UniProtKB-SubCell"/>
</dbReference>
<dbReference type="RefSeq" id="XP_022099074.1">
    <property type="nucleotide sequence ID" value="XM_022243382.1"/>
</dbReference>
<dbReference type="SUPFAM" id="SSF50911">
    <property type="entry name" value="Mannose 6-phosphate receptor domain"/>
    <property type="match status" value="1"/>
</dbReference>
<keyword evidence="12" id="KW-0072">Autophagy</keyword>
<dbReference type="Proteomes" id="UP000694845">
    <property type="component" value="Unplaced"/>
</dbReference>
<keyword evidence="9 19" id="KW-0732">Signal</keyword>
<dbReference type="GeneID" id="110983817"/>
<evidence type="ECO:0000256" key="2">
    <source>
        <dbReference type="ARBA" id="ARBA00004358"/>
    </source>
</evidence>
<evidence type="ECO:0000256" key="15">
    <source>
        <dbReference type="ARBA" id="ARBA00023136"/>
    </source>
</evidence>
<evidence type="ECO:0000256" key="7">
    <source>
        <dbReference type="ARBA" id="ARBA00022448"/>
    </source>
</evidence>
<keyword evidence="14" id="KW-0496">Mitochondrion</keyword>
<sequence>MELQFLSLVTLVLLLVMQCEEVLTATCKKVDSCTCKFDDGSGVISLKTLANPAGGQPRFNFTQATRDSYFYAYNPCNSFKWNAPCGDVAVCQMSSDGKEIFDAGNQPTASFDAEGTTITYTASARTTTVNLICSPSATTPVYEPQGEGAVQEKYAINLTSNCACKNGCLPGGLSPGSALCIIFSVLVILYLVVGVLFLKFVRGAEGKELIPNYEFWKELPLLIKDGVLFVVHGCKSDSNNYETI</sequence>
<evidence type="ECO:0000259" key="20">
    <source>
        <dbReference type="PROSITE" id="PS51914"/>
    </source>
</evidence>
<evidence type="ECO:0000256" key="11">
    <source>
        <dbReference type="ARBA" id="ARBA00022989"/>
    </source>
</evidence>
<reference evidence="22" key="1">
    <citation type="submission" date="2025-08" db="UniProtKB">
        <authorList>
            <consortium name="RefSeq"/>
        </authorList>
    </citation>
    <scope>IDENTIFICATION</scope>
</reference>
<dbReference type="InterPro" id="IPR009011">
    <property type="entry name" value="Man6P_isomerase_rcpt-bd_dom_sf"/>
</dbReference>